<evidence type="ECO:0000313" key="2">
    <source>
        <dbReference type="EMBL" id="KAJ9552154.1"/>
    </source>
</evidence>
<dbReference type="Gene3D" id="1.20.1280.50">
    <property type="match status" value="2"/>
</dbReference>
<dbReference type="SUPFAM" id="SSF117281">
    <property type="entry name" value="Kelch motif"/>
    <property type="match status" value="1"/>
</dbReference>
<dbReference type="Pfam" id="PF00646">
    <property type="entry name" value="F-box"/>
    <property type="match status" value="1"/>
</dbReference>
<gene>
    <name evidence="2" type="ORF">OSB04_016199</name>
</gene>
<comment type="caution">
    <text evidence="2">The sequence shown here is derived from an EMBL/GenBank/DDBJ whole genome shotgun (WGS) entry which is preliminary data.</text>
</comment>
<proteinExistence type="predicted"/>
<organism evidence="2 3">
    <name type="scientific">Centaurea solstitialis</name>
    <name type="common">yellow star-thistle</name>
    <dbReference type="NCBI Taxonomy" id="347529"/>
    <lineage>
        <taxon>Eukaryota</taxon>
        <taxon>Viridiplantae</taxon>
        <taxon>Streptophyta</taxon>
        <taxon>Embryophyta</taxon>
        <taxon>Tracheophyta</taxon>
        <taxon>Spermatophyta</taxon>
        <taxon>Magnoliopsida</taxon>
        <taxon>eudicotyledons</taxon>
        <taxon>Gunneridae</taxon>
        <taxon>Pentapetalae</taxon>
        <taxon>asterids</taxon>
        <taxon>campanulids</taxon>
        <taxon>Asterales</taxon>
        <taxon>Asteraceae</taxon>
        <taxon>Carduoideae</taxon>
        <taxon>Cardueae</taxon>
        <taxon>Centaureinae</taxon>
        <taxon>Centaurea</taxon>
    </lineage>
</organism>
<dbReference type="PANTHER" id="PTHR31672">
    <property type="entry name" value="BNACNNG10540D PROTEIN"/>
    <property type="match status" value="1"/>
</dbReference>
<dbReference type="InterPro" id="IPR036047">
    <property type="entry name" value="F-box-like_dom_sf"/>
</dbReference>
<keyword evidence="3" id="KW-1185">Reference proteome</keyword>
<dbReference type="InterPro" id="IPR015915">
    <property type="entry name" value="Kelch-typ_b-propeller"/>
</dbReference>
<protein>
    <recommendedName>
        <fullName evidence="1">F-box domain-containing protein</fullName>
    </recommendedName>
</protein>
<dbReference type="CDD" id="cd22157">
    <property type="entry name" value="F-box_AtFBW1-like"/>
    <property type="match status" value="1"/>
</dbReference>
<dbReference type="InterPro" id="IPR006527">
    <property type="entry name" value="F-box-assoc_dom_typ1"/>
</dbReference>
<dbReference type="EMBL" id="JARYMX010000004">
    <property type="protein sequence ID" value="KAJ9552154.1"/>
    <property type="molecule type" value="Genomic_DNA"/>
</dbReference>
<evidence type="ECO:0000313" key="3">
    <source>
        <dbReference type="Proteomes" id="UP001172457"/>
    </source>
</evidence>
<sequence>MEDLPAELTIDILSRLPVKTIIHCKCVCKKWRNLVSDSSFGNLHLSRSATPTGFIIHYKPRICDNPGILKWVKIEDKVDHRHLHYDRLLTLDLLNLGPIYTEMRQVGLVNGLICLWEYSYEVDNTYICNPITREYMILPRQRYQTDGFSGVVYGFGVSSLTGEYKVVRAFHAKTFVQNGVTRAGQPSVLEAEVYTLGTGRWRSLPPVPVTYRLNTLDQFCGPFLNNHCHWIVSDNQDANGDKICTFDLDKETFQLFPSPPKNENRFHRQSLGILKGCLSVLDTCDSELTIWVMKDYGINNSWCRQANFNQNQSMEDLPTELTIDILSRLPVKTIFHCKRVCKKCSLTLTGEYKVVRTLNRKIPLNGSKSGEYKGRLEAEVYTLGTGRWRGGPAYTLYRPDVGTVLNDHFHWVASDGDAPERICTFDLNKEKFQLFPSPPSEEESDYHFQSVAILKGCLCKSDGNDSQFTIWMMKEYSIKKSWHKEVVITKEALNCSRHYWCIVSLIEGLKDGTTFS</sequence>
<dbReference type="InterPro" id="IPR017451">
    <property type="entry name" value="F-box-assoc_interact_dom"/>
</dbReference>
<reference evidence="2" key="1">
    <citation type="submission" date="2023-03" db="EMBL/GenBank/DDBJ databases">
        <title>Chromosome-scale reference genome and RAD-based genetic map of yellow starthistle (Centaurea solstitialis) reveal putative structural variation and QTLs associated with invader traits.</title>
        <authorList>
            <person name="Reatini B."/>
            <person name="Cang F.A."/>
            <person name="Jiang Q."/>
            <person name="Mckibben M.T.W."/>
            <person name="Barker M.S."/>
            <person name="Rieseberg L.H."/>
            <person name="Dlugosch K.M."/>
        </authorList>
    </citation>
    <scope>NUCLEOTIDE SEQUENCE</scope>
    <source>
        <strain evidence="2">CAN-66</strain>
        <tissue evidence="2">Leaf</tissue>
    </source>
</reference>
<dbReference type="AlphaFoldDB" id="A0AA38WJH0"/>
<dbReference type="InterPro" id="IPR001810">
    <property type="entry name" value="F-box_dom"/>
</dbReference>
<dbReference type="PROSITE" id="PS50181">
    <property type="entry name" value="FBOX"/>
    <property type="match status" value="2"/>
</dbReference>
<dbReference type="SUPFAM" id="SSF81383">
    <property type="entry name" value="F-box domain"/>
    <property type="match status" value="2"/>
</dbReference>
<feature type="domain" description="F-box" evidence="1">
    <location>
        <begin position="311"/>
        <end position="358"/>
    </location>
</feature>
<dbReference type="InterPro" id="IPR013187">
    <property type="entry name" value="F-box-assoc_dom_typ3"/>
</dbReference>
<dbReference type="PANTHER" id="PTHR31672:SF13">
    <property type="entry name" value="F-BOX PROTEIN CPR30-LIKE"/>
    <property type="match status" value="1"/>
</dbReference>
<feature type="domain" description="F-box" evidence="1">
    <location>
        <begin position="1"/>
        <end position="43"/>
    </location>
</feature>
<dbReference type="InterPro" id="IPR050796">
    <property type="entry name" value="SCF_F-box_component"/>
</dbReference>
<name>A0AA38WJH0_9ASTR</name>
<dbReference type="Pfam" id="PF07734">
    <property type="entry name" value="FBA_1"/>
    <property type="match status" value="1"/>
</dbReference>
<evidence type="ECO:0000259" key="1">
    <source>
        <dbReference type="PROSITE" id="PS50181"/>
    </source>
</evidence>
<dbReference type="NCBIfam" id="TIGR01640">
    <property type="entry name" value="F_box_assoc_1"/>
    <property type="match status" value="2"/>
</dbReference>
<dbReference type="Proteomes" id="UP001172457">
    <property type="component" value="Chromosome 4"/>
</dbReference>
<dbReference type="Pfam" id="PF08268">
    <property type="entry name" value="FBA_3"/>
    <property type="match status" value="1"/>
</dbReference>
<dbReference type="SMART" id="SM00256">
    <property type="entry name" value="FBOX"/>
    <property type="match status" value="2"/>
</dbReference>
<accession>A0AA38WJH0</accession>